<evidence type="ECO:0000313" key="2">
    <source>
        <dbReference type="EMBL" id="GGC83326.1"/>
    </source>
</evidence>
<dbReference type="RefSeq" id="WP_188567224.1">
    <property type="nucleotide sequence ID" value="NZ_BMED01000003.1"/>
</dbReference>
<dbReference type="AlphaFoldDB" id="A0A916UQH4"/>
<dbReference type="Proteomes" id="UP000637423">
    <property type="component" value="Unassembled WGS sequence"/>
</dbReference>
<reference evidence="2" key="2">
    <citation type="submission" date="2020-09" db="EMBL/GenBank/DDBJ databases">
        <authorList>
            <person name="Sun Q."/>
            <person name="Zhou Y."/>
        </authorList>
    </citation>
    <scope>NUCLEOTIDE SEQUENCE</scope>
    <source>
        <strain evidence="2">CGMCC 1.10998</strain>
    </source>
</reference>
<protein>
    <recommendedName>
        <fullName evidence="4">Pilus assembly protein, PilO</fullName>
    </recommendedName>
</protein>
<comment type="caution">
    <text evidence="2">The sequence shown here is derived from an EMBL/GenBank/DDBJ whole genome shotgun (WGS) entry which is preliminary data.</text>
</comment>
<accession>A0A916UQH4</accession>
<keyword evidence="3" id="KW-1185">Reference proteome</keyword>
<dbReference type="EMBL" id="BMED01000003">
    <property type="protein sequence ID" value="GGC83326.1"/>
    <property type="molecule type" value="Genomic_DNA"/>
</dbReference>
<feature type="transmembrane region" description="Helical" evidence="1">
    <location>
        <begin position="21"/>
        <end position="40"/>
    </location>
</feature>
<name>A0A916UQH4_9BURK</name>
<sequence length="205" mass="23058">MTMQRIRQAGLQLYLGLRRSGWLINVAALLFILGIFGWSVGVPHFKEKLAVQQSKLQRLQHTVASLPPTVLPAKMPVAQLRLKDFYAALGEQRYPEQQVKTLFAIAAKNGLALSQAEYKATYDSAGRFHTYRIQLPIRGQYPVIRQFCEQVLLAIPFASLDEITFKRDAINNPQLETKLSFTLYLNAKQDQVAGGEVANRKAGIE</sequence>
<evidence type="ECO:0000313" key="3">
    <source>
        <dbReference type="Proteomes" id="UP000637423"/>
    </source>
</evidence>
<gene>
    <name evidence="2" type="ORF">GCM10011396_33420</name>
</gene>
<keyword evidence="1" id="KW-0812">Transmembrane</keyword>
<evidence type="ECO:0000256" key="1">
    <source>
        <dbReference type="SAM" id="Phobius"/>
    </source>
</evidence>
<proteinExistence type="predicted"/>
<organism evidence="2 3">
    <name type="scientific">Undibacterium terreum</name>
    <dbReference type="NCBI Taxonomy" id="1224302"/>
    <lineage>
        <taxon>Bacteria</taxon>
        <taxon>Pseudomonadati</taxon>
        <taxon>Pseudomonadota</taxon>
        <taxon>Betaproteobacteria</taxon>
        <taxon>Burkholderiales</taxon>
        <taxon>Oxalobacteraceae</taxon>
        <taxon>Undibacterium</taxon>
    </lineage>
</organism>
<reference evidence="2" key="1">
    <citation type="journal article" date="2014" name="Int. J. Syst. Evol. Microbiol.">
        <title>Complete genome sequence of Corynebacterium casei LMG S-19264T (=DSM 44701T), isolated from a smear-ripened cheese.</title>
        <authorList>
            <consortium name="US DOE Joint Genome Institute (JGI-PGF)"/>
            <person name="Walter F."/>
            <person name="Albersmeier A."/>
            <person name="Kalinowski J."/>
            <person name="Ruckert C."/>
        </authorList>
    </citation>
    <scope>NUCLEOTIDE SEQUENCE</scope>
    <source>
        <strain evidence="2">CGMCC 1.10998</strain>
    </source>
</reference>
<keyword evidence="1" id="KW-0472">Membrane</keyword>
<evidence type="ECO:0008006" key="4">
    <source>
        <dbReference type="Google" id="ProtNLM"/>
    </source>
</evidence>
<keyword evidence="1" id="KW-1133">Transmembrane helix</keyword>